<reference evidence="1 2" key="1">
    <citation type="submission" date="2020-03" db="EMBL/GenBank/DDBJ databases">
        <title>Assessment of the enzymatic potential of alkaline-tolerant lipase obtained from Bacillus luteus H11 (technogenic soil) for the bioremediation of saline soils contaminated with petroleum substances.</title>
        <authorList>
            <person name="Kalwasinska A."/>
        </authorList>
    </citation>
    <scope>NUCLEOTIDE SEQUENCE [LARGE SCALE GENOMIC DNA]</scope>
    <source>
        <strain evidence="1 2">H11</strain>
    </source>
</reference>
<dbReference type="AlphaFoldDB" id="A0A969TV16"/>
<sequence length="383" mass="43620">MTEKYRFFDPTEDDPRDYSADDFARRYKLILSNGFFYGLGISTNNSMTVTVEEGAAFLEGYDYENTSELDLTHDSADSSQDRIDRIVIRLDRRIEYRDIRAFVKKGSPASTPSPPSLTRDDYIWEISVAQVRILAGKSFIESSEITDERGNYEVCGRVGLAREVNDQITSVDVTEVDSYPSEYGEGVMSFRMSGNETPGLFQEWLNSIGISPSDYGRNMSQLRAHVFTQSNRNDTGVQTITIYDWARAQDYQIYGKFSRAANALDNPLWGTWHEEVLVYDRGSDEQGSWVRYTDGTMECWFEDLEVTQVRVSATGGTLWEYKTFNFPQPFDSIPVVTPLTRREASVQWAGLRASTTSSCEIYIFSTSEDGSGYLGYHAKGRWR</sequence>
<proteinExistence type="predicted"/>
<organism evidence="1 2">
    <name type="scientific">Alkalicoccus luteus</name>
    <dbReference type="NCBI Taxonomy" id="1237094"/>
    <lineage>
        <taxon>Bacteria</taxon>
        <taxon>Bacillati</taxon>
        <taxon>Bacillota</taxon>
        <taxon>Bacilli</taxon>
        <taxon>Bacillales</taxon>
        <taxon>Bacillaceae</taxon>
        <taxon>Alkalicoccus</taxon>
    </lineage>
</organism>
<gene>
    <name evidence="1" type="ORF">HCN83_10060</name>
</gene>
<keyword evidence="2" id="KW-1185">Reference proteome</keyword>
<comment type="caution">
    <text evidence="1">The sequence shown here is derived from an EMBL/GenBank/DDBJ whole genome shotgun (WGS) entry which is preliminary data.</text>
</comment>
<accession>A0A969TV16</accession>
<protein>
    <submittedName>
        <fullName evidence="1">Uncharacterized protein</fullName>
    </submittedName>
</protein>
<dbReference type="Proteomes" id="UP000752012">
    <property type="component" value="Unassembled WGS sequence"/>
</dbReference>
<name>A0A969TV16_9BACI</name>
<dbReference type="RefSeq" id="WP_168006916.1">
    <property type="nucleotide sequence ID" value="NZ_JAATHJ010000013.1"/>
</dbReference>
<evidence type="ECO:0000313" key="1">
    <source>
        <dbReference type="EMBL" id="NJP37930.1"/>
    </source>
</evidence>
<dbReference type="EMBL" id="JAATHJ010000013">
    <property type="protein sequence ID" value="NJP37930.1"/>
    <property type="molecule type" value="Genomic_DNA"/>
</dbReference>
<evidence type="ECO:0000313" key="2">
    <source>
        <dbReference type="Proteomes" id="UP000752012"/>
    </source>
</evidence>